<accession>A0A4D9CNJ7</accession>
<feature type="site" description="Important for beta-aspartyl-AMP intermediate formation" evidence="13">
    <location>
        <position position="348"/>
    </location>
</feature>
<evidence type="ECO:0000256" key="1">
    <source>
        <dbReference type="ARBA" id="ARBA00005187"/>
    </source>
</evidence>
<dbReference type="GO" id="GO:0006529">
    <property type="term" value="P:asparagine biosynthetic process"/>
    <property type="evidence" value="ECO:0007669"/>
    <property type="project" value="UniProtKB-KW"/>
</dbReference>
<dbReference type="PROSITE" id="PS51278">
    <property type="entry name" value="GATASE_TYPE_2"/>
    <property type="match status" value="1"/>
</dbReference>
<evidence type="ECO:0000256" key="7">
    <source>
        <dbReference type="ARBA" id="ARBA00022888"/>
    </source>
</evidence>
<reference evidence="16 17" key="1">
    <citation type="submission" date="2019-01" db="EMBL/GenBank/DDBJ databases">
        <title>Nuclear Genome Assembly of the Microalgal Biofuel strain Nannochloropsis salina CCMP1776.</title>
        <authorList>
            <person name="Hovde B."/>
        </authorList>
    </citation>
    <scope>NUCLEOTIDE SEQUENCE [LARGE SCALE GENOMIC DNA]</scope>
    <source>
        <strain evidence="16 17">CCMP1776</strain>
    </source>
</reference>
<dbReference type="Pfam" id="PF00733">
    <property type="entry name" value="Asn_synthase"/>
    <property type="match status" value="1"/>
</dbReference>
<feature type="binding site" evidence="12">
    <location>
        <position position="101"/>
    </location>
    <ligand>
        <name>L-glutamine</name>
        <dbReference type="ChEBI" id="CHEBI:58359"/>
    </ligand>
</feature>
<dbReference type="SUPFAM" id="SSF56235">
    <property type="entry name" value="N-terminal nucleophile aminohydrolases (Ntn hydrolases)"/>
    <property type="match status" value="1"/>
</dbReference>
<dbReference type="NCBIfam" id="TIGR01536">
    <property type="entry name" value="asn_synth_AEB"/>
    <property type="match status" value="1"/>
</dbReference>
<dbReference type="GO" id="GO:0005524">
    <property type="term" value="F:ATP binding"/>
    <property type="evidence" value="ECO:0007669"/>
    <property type="project" value="UniProtKB-KW"/>
</dbReference>
<dbReference type="InterPro" id="IPR006426">
    <property type="entry name" value="Asn_synth_AEB"/>
</dbReference>
<dbReference type="InterPro" id="IPR033738">
    <property type="entry name" value="AsnB_N"/>
</dbReference>
<name>A0A4D9CNJ7_9STRA</name>
<comment type="caution">
    <text evidence="16">The sequence shown here is derived from an EMBL/GenBank/DDBJ whole genome shotgun (WGS) entry which is preliminary data.</text>
</comment>
<dbReference type="Proteomes" id="UP000355283">
    <property type="component" value="Unassembled WGS sequence"/>
</dbReference>
<keyword evidence="3" id="KW-0436">Ligase</keyword>
<evidence type="ECO:0000256" key="6">
    <source>
        <dbReference type="ARBA" id="ARBA00022840"/>
    </source>
</evidence>
<organism evidence="16 17">
    <name type="scientific">Nannochloropsis salina CCMP1776</name>
    <dbReference type="NCBI Taxonomy" id="1027361"/>
    <lineage>
        <taxon>Eukaryota</taxon>
        <taxon>Sar</taxon>
        <taxon>Stramenopiles</taxon>
        <taxon>Ochrophyta</taxon>
        <taxon>Eustigmatophyceae</taxon>
        <taxon>Eustigmatales</taxon>
        <taxon>Monodopsidaceae</taxon>
        <taxon>Microchloropsis</taxon>
        <taxon>Microchloropsis salina</taxon>
    </lineage>
</organism>
<dbReference type="InterPro" id="IPR050795">
    <property type="entry name" value="Asn_Synthetase"/>
</dbReference>
<keyword evidence="6 10" id="KW-0067">ATP-binding</keyword>
<dbReference type="AlphaFoldDB" id="A0A4D9CNJ7"/>
<proteinExistence type="predicted"/>
<dbReference type="NCBIfam" id="NF006949">
    <property type="entry name" value="PRK09431.1"/>
    <property type="match status" value="1"/>
</dbReference>
<dbReference type="InterPro" id="IPR029055">
    <property type="entry name" value="Ntn_hydrolases_N"/>
</dbReference>
<evidence type="ECO:0000256" key="2">
    <source>
        <dbReference type="ARBA" id="ARBA00012737"/>
    </source>
</evidence>
<protein>
    <recommendedName>
        <fullName evidence="2">asparagine synthase (glutamine-hydrolyzing)</fullName>
        <ecNumber evidence="2">6.3.5.4</ecNumber>
    </recommendedName>
</protein>
<evidence type="ECO:0000256" key="11">
    <source>
        <dbReference type="PIRSR" id="PIRSR001589-1"/>
    </source>
</evidence>
<gene>
    <name evidence="16" type="ORF">NSK_007918</name>
</gene>
<dbReference type="CDD" id="cd01991">
    <property type="entry name" value="Asn_synthase_B_C"/>
    <property type="match status" value="1"/>
</dbReference>
<dbReference type="Gene3D" id="3.40.50.620">
    <property type="entry name" value="HUPs"/>
    <property type="match status" value="1"/>
</dbReference>
<comment type="pathway">
    <text evidence="1">Amino-acid biosynthesis; L-asparagine biosynthesis; L-asparagine from L-aspartate (L-Gln route): step 1/1.</text>
</comment>
<sequence length="592" mass="66271">MCGILAIFRSSLSEADLRKIMIQNALKLRHRGPDWSGYKVYGSNAIAHERLAIIDPDSGSQPLVSPDGNIIVAANGEIYNYKELYEELGGIDFYTPKTGSDCEVIIPLYLKHGRDFPRFLRGMFSFVLYDRRDDSFFVLRDHMGITPMYAGYGADGSIWFASEMKALTDVVARVDVFPPGHAYDSELKGKGGFVQWYNPVWYDPTYLPTERVELLNIRNTFEMAVKRRMMSDVPWGVLLSGGLDSSLVASIASRLSGRDPNNEWPRLHSFSIGLENSPDLAAAAEVAKFVGTVHHSYVFTVQEGMDAVREVIYHLETYDVTTVRAATPMFLMSRKIKARGVKMVLSGEGADEIFGGYLYFHKAPDSKEFHAETVDKLRGLFQYDCLRANKATSAWGVEVRVPFLDQDFLDVAMTINPEDKMIVKDGEGRRMEKWILRKAFDDPADPYLPAKILWRQKEQFSDGVGYGWIDALRDHANADVSDKVFSAAENRFPYNTPLTKEAYYYRDIFDRFFPSPSAAATVPGGPSIACSTPRAMEWDASFRGRADPSGRAVAAVHESAYVEGFTPQAEGEGSRGAKRKVDGEPVQNGKDK</sequence>
<evidence type="ECO:0000256" key="13">
    <source>
        <dbReference type="PIRSR" id="PIRSR001589-3"/>
    </source>
</evidence>
<evidence type="ECO:0000256" key="4">
    <source>
        <dbReference type="ARBA" id="ARBA00022605"/>
    </source>
</evidence>
<keyword evidence="4 11" id="KW-0028">Amino-acid biosynthesis</keyword>
<feature type="binding site" evidence="12">
    <location>
        <position position="238"/>
    </location>
    <ligand>
        <name>ATP</name>
        <dbReference type="ChEBI" id="CHEBI:30616"/>
    </ligand>
</feature>
<dbReference type="PIRSF" id="PIRSF001589">
    <property type="entry name" value="Asn_synthetase_glu-h"/>
    <property type="match status" value="1"/>
</dbReference>
<feature type="compositionally biased region" description="Basic and acidic residues" evidence="14">
    <location>
        <begin position="572"/>
        <end position="592"/>
    </location>
</feature>
<evidence type="ECO:0000256" key="3">
    <source>
        <dbReference type="ARBA" id="ARBA00022598"/>
    </source>
</evidence>
<dbReference type="InterPro" id="IPR001962">
    <property type="entry name" value="Asn_synthase"/>
</dbReference>
<evidence type="ECO:0000256" key="9">
    <source>
        <dbReference type="ARBA" id="ARBA00048741"/>
    </source>
</evidence>
<evidence type="ECO:0000256" key="8">
    <source>
        <dbReference type="ARBA" id="ARBA00022962"/>
    </source>
</evidence>
<keyword evidence="17" id="KW-1185">Reference proteome</keyword>
<dbReference type="PANTHER" id="PTHR11772:SF2">
    <property type="entry name" value="ASPARAGINE SYNTHETASE [GLUTAMINE-HYDROLYZING]"/>
    <property type="match status" value="1"/>
</dbReference>
<feature type="binding site" evidence="12">
    <location>
        <begin position="346"/>
        <end position="347"/>
    </location>
    <ligand>
        <name>ATP</name>
        <dbReference type="ChEBI" id="CHEBI:30616"/>
    </ligand>
</feature>
<evidence type="ECO:0000256" key="10">
    <source>
        <dbReference type="PIRNR" id="PIRNR001589"/>
    </source>
</evidence>
<keyword evidence="8 11" id="KW-0315">Glutamine amidotransferase</keyword>
<dbReference type="SUPFAM" id="SSF52402">
    <property type="entry name" value="Adenine nucleotide alpha hydrolases-like"/>
    <property type="match status" value="1"/>
</dbReference>
<feature type="binding site" evidence="12">
    <location>
        <position position="272"/>
    </location>
    <ligand>
        <name>ATP</name>
        <dbReference type="ChEBI" id="CHEBI:30616"/>
    </ligand>
</feature>
<dbReference type="GO" id="GO:0005829">
    <property type="term" value="C:cytosol"/>
    <property type="evidence" value="ECO:0007669"/>
    <property type="project" value="TreeGrafter"/>
</dbReference>
<dbReference type="CDD" id="cd00712">
    <property type="entry name" value="AsnB"/>
    <property type="match status" value="1"/>
</dbReference>
<evidence type="ECO:0000256" key="14">
    <source>
        <dbReference type="SAM" id="MobiDB-lite"/>
    </source>
</evidence>
<dbReference type="OrthoDB" id="409189at2759"/>
<feature type="region of interest" description="Disordered" evidence="14">
    <location>
        <begin position="564"/>
        <end position="592"/>
    </location>
</feature>
<dbReference type="Gene3D" id="3.60.20.10">
    <property type="entry name" value="Glutamine Phosphoribosylpyrophosphate, subunit 1, domain 1"/>
    <property type="match status" value="1"/>
</dbReference>
<feature type="active site" description="For GATase activity" evidence="11">
    <location>
        <position position="2"/>
    </location>
</feature>
<feature type="domain" description="Glutamine amidotransferase type-2" evidence="15">
    <location>
        <begin position="2"/>
        <end position="188"/>
    </location>
</feature>
<dbReference type="GO" id="GO:0004066">
    <property type="term" value="F:asparagine synthase (glutamine-hydrolyzing) activity"/>
    <property type="evidence" value="ECO:0007669"/>
    <property type="project" value="UniProtKB-EC"/>
</dbReference>
<evidence type="ECO:0000313" key="16">
    <source>
        <dbReference type="EMBL" id="TFJ80741.1"/>
    </source>
</evidence>
<evidence type="ECO:0000256" key="12">
    <source>
        <dbReference type="PIRSR" id="PIRSR001589-2"/>
    </source>
</evidence>
<dbReference type="InterPro" id="IPR014729">
    <property type="entry name" value="Rossmann-like_a/b/a_fold"/>
</dbReference>
<keyword evidence="7 11" id="KW-0061">Asparagine biosynthesis</keyword>
<dbReference type="EMBL" id="SDOX01000158">
    <property type="protein sequence ID" value="TFJ80741.1"/>
    <property type="molecule type" value="Genomic_DNA"/>
</dbReference>
<evidence type="ECO:0000313" key="17">
    <source>
        <dbReference type="Proteomes" id="UP000355283"/>
    </source>
</evidence>
<keyword evidence="5 10" id="KW-0547">Nucleotide-binding</keyword>
<dbReference type="Pfam" id="PF13537">
    <property type="entry name" value="GATase_7"/>
    <property type="match status" value="1"/>
</dbReference>
<evidence type="ECO:0000256" key="5">
    <source>
        <dbReference type="ARBA" id="ARBA00022741"/>
    </source>
</evidence>
<dbReference type="FunFam" id="3.40.50.620:FF:000031">
    <property type="entry name" value="Asparagine synthase B"/>
    <property type="match status" value="1"/>
</dbReference>
<dbReference type="EC" id="6.3.5.4" evidence="2"/>
<dbReference type="PANTHER" id="PTHR11772">
    <property type="entry name" value="ASPARAGINE SYNTHETASE"/>
    <property type="match status" value="1"/>
</dbReference>
<comment type="catalytic activity">
    <reaction evidence="9">
        <text>L-aspartate + L-glutamine + ATP + H2O = L-asparagine + L-glutamate + AMP + diphosphate + H(+)</text>
        <dbReference type="Rhea" id="RHEA:12228"/>
        <dbReference type="ChEBI" id="CHEBI:15377"/>
        <dbReference type="ChEBI" id="CHEBI:15378"/>
        <dbReference type="ChEBI" id="CHEBI:29985"/>
        <dbReference type="ChEBI" id="CHEBI:29991"/>
        <dbReference type="ChEBI" id="CHEBI:30616"/>
        <dbReference type="ChEBI" id="CHEBI:33019"/>
        <dbReference type="ChEBI" id="CHEBI:58048"/>
        <dbReference type="ChEBI" id="CHEBI:58359"/>
        <dbReference type="ChEBI" id="CHEBI:456215"/>
        <dbReference type="EC" id="6.3.5.4"/>
    </reaction>
</comment>
<evidence type="ECO:0000259" key="15">
    <source>
        <dbReference type="PROSITE" id="PS51278"/>
    </source>
</evidence>
<dbReference type="InterPro" id="IPR017932">
    <property type="entry name" value="GATase_2_dom"/>
</dbReference>